<dbReference type="PANTHER" id="PTHR10982">
    <property type="entry name" value="MALONYL COA-ACYL CARRIER PROTEIN TRANSACYLASE"/>
    <property type="match status" value="1"/>
</dbReference>
<evidence type="ECO:0000256" key="3">
    <source>
        <dbReference type="ARBA" id="ARBA00022857"/>
    </source>
</evidence>
<dbReference type="InterPro" id="IPR001227">
    <property type="entry name" value="Ac_transferase_dom_sf"/>
</dbReference>
<reference evidence="9" key="1">
    <citation type="submission" date="2022-07" db="EMBL/GenBank/DDBJ databases">
        <title>Phylogenomic reconstructions and comparative analyses of Kickxellomycotina fungi.</title>
        <authorList>
            <person name="Reynolds N.K."/>
            <person name="Stajich J.E."/>
            <person name="Barry K."/>
            <person name="Grigoriev I.V."/>
            <person name="Crous P."/>
            <person name="Smith M.E."/>
        </authorList>
    </citation>
    <scope>NUCLEOTIDE SEQUENCE</scope>
    <source>
        <strain evidence="9">NBRC 100468</strain>
    </source>
</reference>
<gene>
    <name evidence="9" type="primary">fas2_2</name>
    <name evidence="9" type="ORF">H4219_006263</name>
</gene>
<protein>
    <submittedName>
        <fullName evidence="9">Fatty acid synthase alpha subunit Lsd1</fullName>
        <ecNumber evidence="9">2.3.1.86</ecNumber>
    </submittedName>
</protein>
<evidence type="ECO:0000259" key="7">
    <source>
        <dbReference type="Pfam" id="PF16073"/>
    </source>
</evidence>
<name>A0A9W7ZPL2_9FUNG</name>
<dbReference type="PRINTS" id="PR01483">
    <property type="entry name" value="FASYNTHASE"/>
</dbReference>
<dbReference type="InterPro" id="IPR016035">
    <property type="entry name" value="Acyl_Trfase/lysoPLipase"/>
</dbReference>
<evidence type="ECO:0000256" key="1">
    <source>
        <dbReference type="ARBA" id="ARBA00022679"/>
    </source>
</evidence>
<dbReference type="InterPro" id="IPR041099">
    <property type="entry name" value="FAS1_N"/>
</dbReference>
<evidence type="ECO:0000256" key="4">
    <source>
        <dbReference type="ARBA" id="ARBA00023002"/>
    </source>
</evidence>
<dbReference type="EMBL" id="JANBPU010000616">
    <property type="protein sequence ID" value="KAJ1910189.1"/>
    <property type="molecule type" value="Genomic_DNA"/>
</dbReference>
<dbReference type="Pfam" id="PF17828">
    <property type="entry name" value="FAS_N"/>
    <property type="match status" value="1"/>
</dbReference>
<evidence type="ECO:0000256" key="2">
    <source>
        <dbReference type="ARBA" id="ARBA00022801"/>
    </source>
</evidence>
<dbReference type="Proteomes" id="UP001150538">
    <property type="component" value="Unassembled WGS sequence"/>
</dbReference>
<dbReference type="InterPro" id="IPR013565">
    <property type="entry name" value="Fas1/AflB-like_central"/>
</dbReference>
<dbReference type="FunFam" id="1.20.930.70:FF:000001">
    <property type="entry name" value="Fatty acid synthase beta subunit dehydratase"/>
    <property type="match status" value="1"/>
</dbReference>
<dbReference type="GO" id="GO:0004312">
    <property type="term" value="F:fatty acid synthase activity"/>
    <property type="evidence" value="ECO:0007669"/>
    <property type="project" value="InterPro"/>
</dbReference>
<feature type="domain" description="Fatty acid synthase subunit beta N-terminal" evidence="8">
    <location>
        <begin position="10"/>
        <end position="142"/>
    </location>
</feature>
<evidence type="ECO:0000313" key="9">
    <source>
        <dbReference type="EMBL" id="KAJ1910189.1"/>
    </source>
</evidence>
<dbReference type="PANTHER" id="PTHR10982:SF21">
    <property type="entry name" value="FATTY ACID SYNTHASE SUBUNIT BETA"/>
    <property type="match status" value="1"/>
</dbReference>
<dbReference type="FunFam" id="3.40.366.10:FF:000007">
    <property type="entry name" value="Fatty acid synthase beta subunit dehydratase"/>
    <property type="match status" value="1"/>
</dbReference>
<dbReference type="Pfam" id="PF08354">
    <property type="entry name" value="Fas1-AflB-like_hel"/>
    <property type="match status" value="1"/>
</dbReference>
<dbReference type="GO" id="GO:0005835">
    <property type="term" value="C:fatty acid synthase complex"/>
    <property type="evidence" value="ECO:0007669"/>
    <property type="project" value="InterPro"/>
</dbReference>
<dbReference type="Gene3D" id="6.20.240.10">
    <property type="match status" value="1"/>
</dbReference>
<keyword evidence="4" id="KW-0560">Oxidoreductase</keyword>
<dbReference type="EC" id="2.3.1.86" evidence="9"/>
<evidence type="ECO:0000259" key="8">
    <source>
        <dbReference type="Pfam" id="PF17828"/>
    </source>
</evidence>
<dbReference type="Pfam" id="PF16073">
    <property type="entry name" value="SAT"/>
    <property type="match status" value="1"/>
</dbReference>
<dbReference type="GO" id="GO:0016787">
    <property type="term" value="F:hydrolase activity"/>
    <property type="evidence" value="ECO:0007669"/>
    <property type="project" value="UniProtKB-KW"/>
</dbReference>
<feature type="region of interest" description="Disordered" evidence="5">
    <location>
        <begin position="48"/>
        <end position="68"/>
    </location>
</feature>
<dbReference type="GO" id="GO:0006633">
    <property type="term" value="P:fatty acid biosynthetic process"/>
    <property type="evidence" value="ECO:0007669"/>
    <property type="project" value="InterPro"/>
</dbReference>
<dbReference type="GO" id="GO:0004321">
    <property type="term" value="F:fatty-acyl-CoA synthase activity"/>
    <property type="evidence" value="ECO:0007669"/>
    <property type="project" value="UniProtKB-EC"/>
</dbReference>
<keyword evidence="3" id="KW-0521">NADP</keyword>
<dbReference type="Gene3D" id="3.20.20.70">
    <property type="entry name" value="Aldolase class I"/>
    <property type="match status" value="1"/>
</dbReference>
<evidence type="ECO:0000256" key="5">
    <source>
        <dbReference type="SAM" id="MobiDB-lite"/>
    </source>
</evidence>
<dbReference type="SUPFAM" id="SSF52151">
    <property type="entry name" value="FabD/lysophospholipase-like"/>
    <property type="match status" value="1"/>
</dbReference>
<evidence type="ECO:0000259" key="6">
    <source>
        <dbReference type="Pfam" id="PF08354"/>
    </source>
</evidence>
<keyword evidence="10" id="KW-1185">Reference proteome</keyword>
<dbReference type="InterPro" id="IPR013785">
    <property type="entry name" value="Aldolase_TIM"/>
</dbReference>
<dbReference type="Gene3D" id="1.20.930.70">
    <property type="match status" value="1"/>
</dbReference>
<dbReference type="GO" id="GO:0004318">
    <property type="term" value="F:enoyl-[acyl-carrier-protein] reductase (NADH) activity"/>
    <property type="evidence" value="ECO:0007669"/>
    <property type="project" value="InterPro"/>
</dbReference>
<evidence type="ECO:0000313" key="10">
    <source>
        <dbReference type="Proteomes" id="UP001150538"/>
    </source>
</evidence>
<dbReference type="AlphaFoldDB" id="A0A9W7ZPL2"/>
<dbReference type="Gene3D" id="3.40.366.10">
    <property type="entry name" value="Malonyl-Coenzyme A Acyl Carrier Protein, domain 2"/>
    <property type="match status" value="2"/>
</dbReference>
<feature type="domain" description="Starter acyltransferase (SAT)" evidence="7">
    <location>
        <begin position="179"/>
        <end position="430"/>
    </location>
</feature>
<feature type="domain" description="Fatty acid synthase beta subunit AflB /Fas1-like central" evidence="6">
    <location>
        <begin position="751"/>
        <end position="1058"/>
    </location>
</feature>
<sequence>MTTDGSTKYLRPLVIKYGSGNATTESSVLIPSDMWAAAEQLREQFQATPWASQAPPETTPDSASGGSEQTPRIELAARFLKFAAEFHPSHNQGLDTLSVVSLLFNDFCDTYLKGNDVHAVTADLLVPVRKAVINAYFVALTVLKYNGISFANAATTTKKTDTSALFRKSIEGSANMFAVFGGQGNIEEYFDETKEVFDIYEPLIRDYVVEMSAHLNTLARKPDFQSTLSKGLDVLRWLTDSESTPDLHYLISAPVSLPVIGFTQLLHLLVLSKVLNLQPGEVASQFKGATGHSQGIISAVVLAASTDEASYTANSKKALSLLFAIGNRAQQVFPQTVLDPTILEDSVSNNEGNPSPMLAVSSLRKEDVIKHVDATNSHLPEDRQIEVSLINGPRSYVCCGPPQSLYGLNLSLRKLKAASGADQGRVPHSQRKLKFASRFLPITAPFHSKYLDAAPQLVLDDVKAMDCQFNASELRVPVFSTWDGKDLRETAQDDLTKSIIEMICLQPVDWPAATAMPSITHIVDFGPAGASGVGRLTHRNKEGTGVHVILAGALEGVGSELSSKASLFDTRDSAVYFASNWAHDFAPRLVRTSCDGRTHIDSPMSRLLGKPTILVAGMTPSTISEKFVSATMNAGYHIELSGGGHFSEPMLRDKIQQIMDLVEPGLGVTVNAIYINPRQWAFQYPLIQAMRKEGIPMEGLCIGAGVPTLDVANDIVENLQKAGFAHIGFKPGTVGSIRQVIAIAQSNPTMPIILEWTGGRAGGHHSFEDFHQPILETYGAIRNQPNIVLVAGSGFGGVEDTLPYLTGDWSAKFDCAPMPFDGILFGSRVMVAKEGQADDAVKQAIVDCSGVDDHEWEKTYSGEAGGIITVMSELGEPIHKVATRGVRLWKEFDDTIFSLPRDKRAAVIQAKKDYIIRRLNADFQKPWFGKKLDGTPVDLEEMTYAEVAYRLNELLYIKSESRWVDVTLRNFVGDYLRRVEERFATKEHESMVVSFDQLEVPFELTEKILDANPGSRSQLLTTEDVQYFINLCMRPIQKPVPFIPVLDKQFDVWFKKDS</sequence>
<dbReference type="InterPro" id="IPR003965">
    <property type="entry name" value="Fatty_acid_synthase"/>
</dbReference>
<keyword evidence="1 9" id="KW-0808">Transferase</keyword>
<feature type="non-terminal residue" evidence="9">
    <location>
        <position position="1058"/>
    </location>
</feature>
<dbReference type="FunFam" id="3.40.366.10:FF:000006">
    <property type="entry name" value="Fatty acid synthase beta subunit dehydratase"/>
    <property type="match status" value="1"/>
</dbReference>
<organism evidence="9 10">
    <name type="scientific">Mycoemilia scoparia</name>
    <dbReference type="NCBI Taxonomy" id="417184"/>
    <lineage>
        <taxon>Eukaryota</taxon>
        <taxon>Fungi</taxon>
        <taxon>Fungi incertae sedis</taxon>
        <taxon>Zoopagomycota</taxon>
        <taxon>Kickxellomycotina</taxon>
        <taxon>Kickxellomycetes</taxon>
        <taxon>Kickxellales</taxon>
        <taxon>Kickxellaceae</taxon>
        <taxon>Mycoemilia</taxon>
    </lineage>
</organism>
<dbReference type="InterPro" id="IPR032088">
    <property type="entry name" value="SAT"/>
</dbReference>
<dbReference type="SUPFAM" id="SSF51412">
    <property type="entry name" value="Inosine monophosphate dehydrogenase (IMPDH)"/>
    <property type="match status" value="1"/>
</dbReference>
<accession>A0A9W7ZPL2</accession>
<dbReference type="FunFam" id="3.20.20.70:FF:000078">
    <property type="entry name" value="Fatty acid synthase beta subunit dehydratase"/>
    <property type="match status" value="1"/>
</dbReference>
<keyword evidence="9" id="KW-0012">Acyltransferase</keyword>
<proteinExistence type="predicted"/>
<dbReference type="OrthoDB" id="5417908at2759"/>
<keyword evidence="2" id="KW-0378">Hydrolase</keyword>
<dbReference type="InterPro" id="IPR050830">
    <property type="entry name" value="Fungal_FAS"/>
</dbReference>
<comment type="caution">
    <text evidence="9">The sequence shown here is derived from an EMBL/GenBank/DDBJ whole genome shotgun (WGS) entry which is preliminary data.</text>
</comment>
<dbReference type="Gene3D" id="1.20.1050.120">
    <property type="match status" value="1"/>
</dbReference>